<dbReference type="PANTHER" id="PTHR43986:SF1">
    <property type="entry name" value="ELONGATION FACTOR 1-GAMMA"/>
    <property type="match status" value="1"/>
</dbReference>
<keyword evidence="1 3" id="KW-0251">Elongation factor</keyword>
<evidence type="ECO:0000259" key="5">
    <source>
        <dbReference type="PROSITE" id="PS50040"/>
    </source>
</evidence>
<dbReference type="CDD" id="cd03181">
    <property type="entry name" value="GST_C_EF1Bgamma_like"/>
    <property type="match status" value="1"/>
</dbReference>
<gene>
    <name evidence="8" type="ORF">DLAC_11255</name>
</gene>
<dbReference type="Pfam" id="PF00647">
    <property type="entry name" value="EF1G"/>
    <property type="match status" value="1"/>
</dbReference>
<dbReference type="Gene3D" id="3.40.30.10">
    <property type="entry name" value="Glutaredoxin"/>
    <property type="match status" value="1"/>
</dbReference>
<dbReference type="InterPro" id="IPR036249">
    <property type="entry name" value="Thioredoxin-like_sf"/>
</dbReference>
<protein>
    <submittedName>
        <fullName evidence="8">Glutathione S-transferase domain-containing protein</fullName>
    </submittedName>
</protein>
<dbReference type="GO" id="GO:0016740">
    <property type="term" value="F:transferase activity"/>
    <property type="evidence" value="ECO:0007669"/>
    <property type="project" value="UniProtKB-KW"/>
</dbReference>
<dbReference type="InterPro" id="IPR040079">
    <property type="entry name" value="Glutathione_S-Trfase"/>
</dbReference>
<dbReference type="CDD" id="cd03044">
    <property type="entry name" value="GST_N_EF1Bgamma"/>
    <property type="match status" value="1"/>
</dbReference>
<evidence type="ECO:0000259" key="6">
    <source>
        <dbReference type="PROSITE" id="PS50404"/>
    </source>
</evidence>
<dbReference type="PANTHER" id="PTHR43986">
    <property type="entry name" value="ELONGATION FACTOR 1-GAMMA"/>
    <property type="match status" value="1"/>
</dbReference>
<dbReference type="FunFam" id="3.40.30.10:FF:000148">
    <property type="entry name" value="Elongation factor 1B gamma"/>
    <property type="match status" value="1"/>
</dbReference>
<dbReference type="Gene3D" id="3.30.70.1010">
    <property type="entry name" value="Translation elongation factor EF1B, gamma chain, conserved domain"/>
    <property type="match status" value="1"/>
</dbReference>
<dbReference type="OrthoDB" id="249703at2759"/>
<dbReference type="FunFam" id="1.20.1050.10:FF:000006">
    <property type="entry name" value="Elongation factor 1 gamma"/>
    <property type="match status" value="1"/>
</dbReference>
<dbReference type="FunFam" id="3.30.70.1010:FF:000001">
    <property type="entry name" value="Elongation factor 1-gamma 1"/>
    <property type="match status" value="1"/>
</dbReference>
<dbReference type="SFLD" id="SFLDG00358">
    <property type="entry name" value="Main_(cytGST)"/>
    <property type="match status" value="1"/>
</dbReference>
<dbReference type="SUPFAM" id="SSF52833">
    <property type="entry name" value="Thioredoxin-like"/>
    <property type="match status" value="1"/>
</dbReference>
<proteinExistence type="predicted"/>
<dbReference type="OMA" id="TQYFSWT"/>
<dbReference type="EMBL" id="LODT01000051">
    <property type="protein sequence ID" value="KYQ88531.1"/>
    <property type="molecule type" value="Genomic_DNA"/>
</dbReference>
<dbReference type="InterPro" id="IPR010987">
    <property type="entry name" value="Glutathione-S-Trfase_C-like"/>
</dbReference>
<dbReference type="Pfam" id="PF02798">
    <property type="entry name" value="GST_N"/>
    <property type="match status" value="1"/>
</dbReference>
<accession>A0A151Z3K6</accession>
<dbReference type="SFLD" id="SFLDS00019">
    <property type="entry name" value="Glutathione_Transferase_(cytos"/>
    <property type="match status" value="1"/>
</dbReference>
<dbReference type="SMART" id="SM01183">
    <property type="entry name" value="EF1G"/>
    <property type="match status" value="1"/>
</dbReference>
<dbReference type="FunCoup" id="A0A151Z3K6">
    <property type="interactions" value="858"/>
</dbReference>
<evidence type="ECO:0000256" key="2">
    <source>
        <dbReference type="ARBA" id="ARBA00022917"/>
    </source>
</evidence>
<dbReference type="SUPFAM" id="SSF89942">
    <property type="entry name" value="eEF1-gamma domain"/>
    <property type="match status" value="1"/>
</dbReference>
<dbReference type="InterPro" id="IPR036282">
    <property type="entry name" value="Glutathione-S-Trfase_C_sf"/>
</dbReference>
<feature type="domain" description="GST C-terminal" evidence="7">
    <location>
        <begin position="85"/>
        <end position="213"/>
    </location>
</feature>
<organism evidence="8 9">
    <name type="scientific">Tieghemostelium lacteum</name>
    <name type="common">Slime mold</name>
    <name type="synonym">Dictyostelium lacteum</name>
    <dbReference type="NCBI Taxonomy" id="361077"/>
    <lineage>
        <taxon>Eukaryota</taxon>
        <taxon>Amoebozoa</taxon>
        <taxon>Evosea</taxon>
        <taxon>Eumycetozoa</taxon>
        <taxon>Dictyostelia</taxon>
        <taxon>Dictyosteliales</taxon>
        <taxon>Raperosteliaceae</taxon>
        <taxon>Tieghemostelium</taxon>
    </lineage>
</organism>
<evidence type="ECO:0000256" key="4">
    <source>
        <dbReference type="SAM" id="MobiDB-lite"/>
    </source>
</evidence>
<reference evidence="8 9" key="1">
    <citation type="submission" date="2015-12" db="EMBL/GenBank/DDBJ databases">
        <title>Dictyostelia acquired genes for synthesis and detection of signals that induce cell-type specialization by lateral gene transfer from prokaryotes.</title>
        <authorList>
            <person name="Gloeckner G."/>
            <person name="Schaap P."/>
        </authorList>
    </citation>
    <scope>NUCLEOTIDE SEQUENCE [LARGE SCALE GENOMIC DNA]</scope>
    <source>
        <strain evidence="8 9">TK</strain>
    </source>
</reference>
<dbReference type="GO" id="GO:0003746">
    <property type="term" value="F:translation elongation factor activity"/>
    <property type="evidence" value="ECO:0007669"/>
    <property type="project" value="UniProtKB-UniRule"/>
</dbReference>
<feature type="region of interest" description="Disordered" evidence="4">
    <location>
        <begin position="215"/>
        <end position="257"/>
    </location>
</feature>
<dbReference type="InParanoid" id="A0A151Z3K6"/>
<dbReference type="PROSITE" id="PS50405">
    <property type="entry name" value="GST_CTER"/>
    <property type="match status" value="1"/>
</dbReference>
<dbReference type="AlphaFoldDB" id="A0A151Z3K6"/>
<dbReference type="SUPFAM" id="SSF47616">
    <property type="entry name" value="GST C-terminal domain-like"/>
    <property type="match status" value="1"/>
</dbReference>
<feature type="domain" description="GST N-terminal" evidence="6">
    <location>
        <begin position="1"/>
        <end position="81"/>
    </location>
</feature>
<name>A0A151Z3K6_TIELA</name>
<dbReference type="Pfam" id="PF00043">
    <property type="entry name" value="GST_C"/>
    <property type="match status" value="1"/>
</dbReference>
<evidence type="ECO:0000313" key="9">
    <source>
        <dbReference type="Proteomes" id="UP000076078"/>
    </source>
</evidence>
<keyword evidence="9" id="KW-1185">Reference proteome</keyword>
<keyword evidence="8" id="KW-0808">Transferase</keyword>
<dbReference type="InterPro" id="IPR036433">
    <property type="entry name" value="EF1B_G_C_sf"/>
</dbReference>
<dbReference type="InterPro" id="IPR050802">
    <property type="entry name" value="EF-GSTs"/>
</dbReference>
<dbReference type="GO" id="GO:0005634">
    <property type="term" value="C:nucleus"/>
    <property type="evidence" value="ECO:0007669"/>
    <property type="project" value="TreeGrafter"/>
</dbReference>
<evidence type="ECO:0000256" key="1">
    <source>
        <dbReference type="ARBA" id="ARBA00022768"/>
    </source>
</evidence>
<dbReference type="PROSITE" id="PS50040">
    <property type="entry name" value="EF1G_C"/>
    <property type="match status" value="1"/>
</dbReference>
<sequence>MSMKIFSYPKNKRVFKALIAAKYVGVDIEVPAFNFGVDNKTPEFLKMNPLGKIPVLQTAEGAIFESNAIVRYVARLGKANIYGKNAFENGVNDQWIDFATNEIDTTAASWLYPILGFIPFIAKETQKAKENMKKILTVLDNVLLSKPFLTGYRIALADIVVVCSLLSFYEMVFEPAFVSSFANVNRYFKTCINQPEFKSVIGEVNFCQKMMEPPKKEKEEKKVEPKKEQPKKEEKPVTEGDDEEFVEKKKKNPLDDLPPTTFNLDEFKRTYSNNEVSMSIPWFWSNFDASGFSIWFADYKYNEELEQLFKTANLVGGFFQRLETLHKYAFSSMIIFGEQAEGGKINNQSVSGVWVFRGQEIPPDMLDCDDSLVYNWTKLNPTVEADKEKINEYFAWEGKFGGNKKFLQGKLYK</sequence>
<evidence type="ECO:0000256" key="3">
    <source>
        <dbReference type="PROSITE-ProRule" id="PRU00519"/>
    </source>
</evidence>
<dbReference type="InterPro" id="IPR004045">
    <property type="entry name" value="Glutathione_S-Trfase_N"/>
</dbReference>
<dbReference type="PROSITE" id="PS50404">
    <property type="entry name" value="GST_NTER"/>
    <property type="match status" value="1"/>
</dbReference>
<feature type="domain" description="EF-1-gamma C-terminal" evidence="5">
    <location>
        <begin position="250"/>
        <end position="413"/>
    </location>
</feature>
<dbReference type="Gene3D" id="1.20.1050.10">
    <property type="match status" value="1"/>
</dbReference>
<evidence type="ECO:0000259" key="7">
    <source>
        <dbReference type="PROSITE" id="PS50405"/>
    </source>
</evidence>
<dbReference type="InterPro" id="IPR001662">
    <property type="entry name" value="EF1B_G_C"/>
</dbReference>
<dbReference type="InterPro" id="IPR004046">
    <property type="entry name" value="GST_C"/>
</dbReference>
<feature type="compositionally biased region" description="Basic and acidic residues" evidence="4">
    <location>
        <begin position="215"/>
        <end position="238"/>
    </location>
</feature>
<evidence type="ECO:0000313" key="8">
    <source>
        <dbReference type="EMBL" id="KYQ88531.1"/>
    </source>
</evidence>
<dbReference type="STRING" id="361077.A0A151Z3K6"/>
<dbReference type="GO" id="GO:0005737">
    <property type="term" value="C:cytoplasm"/>
    <property type="evidence" value="ECO:0007669"/>
    <property type="project" value="TreeGrafter"/>
</dbReference>
<keyword evidence="2 3" id="KW-0648">Protein biosynthesis</keyword>
<comment type="caution">
    <text evidence="8">The sequence shown here is derived from an EMBL/GenBank/DDBJ whole genome shotgun (WGS) entry which is preliminary data.</text>
</comment>
<dbReference type="Proteomes" id="UP000076078">
    <property type="component" value="Unassembled WGS sequence"/>
</dbReference>